<dbReference type="EMBL" id="CABQ01000272">
    <property type="protein sequence ID" value="CBI08790.1"/>
    <property type="molecule type" value="Genomic_DNA"/>
</dbReference>
<evidence type="ECO:0000313" key="4">
    <source>
        <dbReference type="EMBL" id="CBI08790.1"/>
    </source>
</evidence>
<comment type="caution">
    <text evidence="4">The sequence shown here is derived from an EMBL/GenBank/DDBJ whole genome shotgun (WGS) entry which is preliminary data.</text>
</comment>
<dbReference type="InterPro" id="IPR008707">
    <property type="entry name" value="B-propeller_PilY1"/>
</dbReference>
<gene>
    <name evidence="4" type="ORF">CARN6_2300</name>
</gene>
<accession>E6QNG9</accession>
<evidence type="ECO:0000259" key="3">
    <source>
        <dbReference type="Pfam" id="PF05567"/>
    </source>
</evidence>
<sequence length="1195" mass="124859">MSIHAQDIDIYSGLNSTTTIPNIMVVVDNPSSQNNAVAACTYWDGTVPSNGSTALGADQCALANLVHSMATQPGGVALLNLGFTTMSGVNFRLTPVDDNPYTGINPVVVSGVSITIPAATTNRQAIILAIKAIAQTSGKSGQGTELQETWAYYTGGNGTYGSINTAQGSLSGTVYPGVAASCIKNYTIFLSNVKANAGHAQDNGELPYLDASAQNALHLGKITATQLQALDPSAAGYTGTIPNKPEAGYGIEWSRFMYNYDLTSSIGTQNIVTYAVATGDTGAGWTMETYIQDVALYGGGKYFAAGTDPSVLQNDILKIFNEVNSVNSVFASSSLPVSVNAQGTFLNQVFMGMFRPDPNGNPRWLGNLKQYQYIYNTSTRSLELGDSIGNGAISSAGTGFISANAISFWTCANLASNPYLTATPANLTSTQIALLTADKQGCPDTQPNGFWANNPNSTLALARGYDFPDGDRVERGGIAQQMRQSNLTDSYTTSAGSTSNPRNLYTWCPTGAGCTTNQLLSVNPFSTSNTNLTSSLFGTLTTIMPSGKAATSTDLINWVRGDDNVGDESSLCPPNSSGVNSTAGSGNCPNPAVTVRPSLHGDVLHSRPTVINYGAYPITITATADSGTTRTATASAADVTTIATSVVTPVVTFANGQGCLVTITSTTTFTYPNTNCGAAGGQTASVGSKVVVFYGDNGGVFHAVNGNQTNAFGGVAPGNEIWGFIPKEFFPRLNRLMSNSPQVLYPSTPSGITPTPQYKDYFVDGTTGFYQVVDGGGNTVKAVIYLSMRRGGNFIYAIDVTNPTNPIMLWRVDNTSAGMSELGQTWSQPKVTAVQGYCGGSACSSTNRPSPVLIFGAGYDVNEDTDPPANVDASGRGIFVLDALTGAKVWSATYSSGGTTAYTGNTSAASALVAGMNYSIPADITLVDRDFDGYTDRLYAADTGGNIWRVDLEPSGNATPNYWRIYQLAALGCSGGACAFPVSPAQRKFFYPPEVITATNTAPYDSVIAGSGDREHPLYNSSERYNDLFLIKDIYTGSDATGMATTTMGSLFNATVNPWDGTLNGYFITLGIDEKVVNAPLATAGFVYMGTNQPSVPSANACNGNLGTARGYQLSPFAGTYKSVVFNGGGLPPSPVSGIVNVDIGGVMTPVPFMTGGGNPNCTGGADCASALGVQKPPITVPTNRSRIYRYIEGK</sequence>
<keyword evidence="1" id="KW-0479">Metal-binding</keyword>
<evidence type="ECO:0000256" key="2">
    <source>
        <dbReference type="ARBA" id="ARBA00022837"/>
    </source>
</evidence>
<dbReference type="Pfam" id="PF05567">
    <property type="entry name" value="T4P_PilY1"/>
    <property type="match status" value="1"/>
</dbReference>
<organism evidence="4">
    <name type="scientific">mine drainage metagenome</name>
    <dbReference type="NCBI Taxonomy" id="410659"/>
    <lineage>
        <taxon>unclassified sequences</taxon>
        <taxon>metagenomes</taxon>
        <taxon>ecological metagenomes</taxon>
    </lineage>
</organism>
<proteinExistence type="predicted"/>
<feature type="domain" description="PilY1 beta-propeller" evidence="3">
    <location>
        <begin position="691"/>
        <end position="952"/>
    </location>
</feature>
<reference evidence="4" key="1">
    <citation type="submission" date="2009-10" db="EMBL/GenBank/DDBJ databases">
        <title>Diversity of trophic interactions inside an arsenic-rich microbial ecosystem.</title>
        <authorList>
            <person name="Bertin P.N."/>
            <person name="Heinrich-Salmeron A."/>
            <person name="Pelletier E."/>
            <person name="Goulhen-Chollet F."/>
            <person name="Arsene-Ploetze F."/>
            <person name="Gallien S."/>
            <person name="Calteau A."/>
            <person name="Vallenet D."/>
            <person name="Casiot C."/>
            <person name="Chane-Woon-Ming B."/>
            <person name="Giloteaux L."/>
            <person name="Barakat M."/>
            <person name="Bonnefoy V."/>
            <person name="Bruneel O."/>
            <person name="Chandler M."/>
            <person name="Cleiss J."/>
            <person name="Duran R."/>
            <person name="Elbaz-Poulichet F."/>
            <person name="Fonknechten N."/>
            <person name="Lauga B."/>
            <person name="Mornico D."/>
            <person name="Ortet P."/>
            <person name="Schaeffer C."/>
            <person name="Siguier P."/>
            <person name="Alexander Thil Smith A."/>
            <person name="Van Dorsselaer A."/>
            <person name="Weissenbach J."/>
            <person name="Medigue C."/>
            <person name="Le Paslier D."/>
        </authorList>
    </citation>
    <scope>NUCLEOTIDE SEQUENCE</scope>
</reference>
<protein>
    <submittedName>
        <fullName evidence="4">Putative type 4 fimbrial biogenesis pily1-related protein signal peptide</fullName>
    </submittedName>
</protein>
<name>E6QNG9_9ZZZZ</name>
<dbReference type="GO" id="GO:0046872">
    <property type="term" value="F:metal ion binding"/>
    <property type="evidence" value="ECO:0007669"/>
    <property type="project" value="UniProtKB-KW"/>
</dbReference>
<evidence type="ECO:0000256" key="1">
    <source>
        <dbReference type="ARBA" id="ARBA00022723"/>
    </source>
</evidence>
<keyword evidence="2" id="KW-0106">Calcium</keyword>
<dbReference type="AlphaFoldDB" id="E6QNG9"/>